<evidence type="ECO:0000313" key="1">
    <source>
        <dbReference type="EMBL" id="AYV83150.1"/>
    </source>
</evidence>
<dbReference type="EMBL" id="MK072386">
    <property type="protein sequence ID" value="AYV83150.1"/>
    <property type="molecule type" value="Genomic_DNA"/>
</dbReference>
<gene>
    <name evidence="1" type="ORF">Hyperionvirus4_115</name>
</gene>
<proteinExistence type="predicted"/>
<reference evidence="1" key="1">
    <citation type="submission" date="2018-10" db="EMBL/GenBank/DDBJ databases">
        <title>Hidden diversity of soil giant viruses.</title>
        <authorList>
            <person name="Schulz F."/>
            <person name="Alteio L."/>
            <person name="Goudeau D."/>
            <person name="Ryan E.M."/>
            <person name="Malmstrom R.R."/>
            <person name="Blanchard J."/>
            <person name="Woyke T."/>
        </authorList>
    </citation>
    <scope>NUCLEOTIDE SEQUENCE</scope>
    <source>
        <strain evidence="1">HYV1</strain>
    </source>
</reference>
<name>A0A3G5A7A9_9VIRU</name>
<organism evidence="1">
    <name type="scientific">Hyperionvirus sp</name>
    <dbReference type="NCBI Taxonomy" id="2487770"/>
    <lineage>
        <taxon>Viruses</taxon>
        <taxon>Varidnaviria</taxon>
        <taxon>Bamfordvirae</taxon>
        <taxon>Nucleocytoviricota</taxon>
        <taxon>Megaviricetes</taxon>
        <taxon>Imitervirales</taxon>
        <taxon>Mimiviridae</taxon>
        <taxon>Klosneuvirinae</taxon>
    </lineage>
</organism>
<protein>
    <submittedName>
        <fullName evidence="1">Uncharacterized protein</fullName>
    </submittedName>
</protein>
<accession>A0A3G5A7A9</accession>
<sequence length="492" mass="56670">MAVSRIPLCHLTVCCLCSKLFGRDEKMKTCCALTYCGNCYPKHKENKSPGHIICQEELPDNIIETHKPVTNILCMHCHFPLSFLVDIPYCLKCEIGAIYKAGIPLIFLKICSICCKLQNHEVLKPNGRKDYLSCCGLYFCKRCIPKHEAKHPKYLSCCPAPDPSNKMFRQQCRECKNIVHLKCGSIIKTTEDHNSETYHIDIRNVDFFNSKFVCNKCIFLSGIKIECENSLWSDPTELLAMIRTNRPIKCNREIELFQAPKCRSCNISICLEHINTCHDCNNTFCSFCSEKHKCQRCHQCHFNIDNIQCDFCNMATHCEKLYYYFEANTIDSPLIQRNICCKCKDYEAEDNAINQGRCNECKIDFRVPDGHYCDCCNKLIHLENKIDLGQTCSICEDNLAIPVKSRICCDCMKQVSNQIRILKPILTIFPDGIISIISELVSKPINNWHFTRCVNCQKYTCLRHLKGPEKSICIHCRDNEEIDYDISSLSLD</sequence>